<feature type="region of interest" description="Disordered" evidence="1">
    <location>
        <begin position="110"/>
        <end position="174"/>
    </location>
</feature>
<evidence type="ECO:0000256" key="1">
    <source>
        <dbReference type="SAM" id="MobiDB-lite"/>
    </source>
</evidence>
<feature type="compositionally biased region" description="Low complexity" evidence="1">
    <location>
        <begin position="7"/>
        <end position="24"/>
    </location>
</feature>
<feature type="non-terminal residue" evidence="2">
    <location>
        <position position="174"/>
    </location>
</feature>
<gene>
    <name evidence="2" type="ORF">PGLA1383_LOCUS8836</name>
</gene>
<feature type="region of interest" description="Disordered" evidence="1">
    <location>
        <begin position="1"/>
        <end position="31"/>
    </location>
</feature>
<evidence type="ECO:0000313" key="3">
    <source>
        <dbReference type="Proteomes" id="UP000654075"/>
    </source>
</evidence>
<dbReference type="Proteomes" id="UP000654075">
    <property type="component" value="Unassembled WGS sequence"/>
</dbReference>
<keyword evidence="3" id="KW-1185">Reference proteome</keyword>
<reference evidence="2" key="1">
    <citation type="submission" date="2021-02" db="EMBL/GenBank/DDBJ databases">
        <authorList>
            <person name="Dougan E. K."/>
            <person name="Rhodes N."/>
            <person name="Thang M."/>
            <person name="Chan C."/>
        </authorList>
    </citation>
    <scope>NUCLEOTIDE SEQUENCE</scope>
</reference>
<accession>A0A813DLW8</accession>
<protein>
    <submittedName>
        <fullName evidence="2">Uncharacterized protein</fullName>
    </submittedName>
</protein>
<dbReference type="EMBL" id="CAJNNV010004075">
    <property type="protein sequence ID" value="CAE8590110.1"/>
    <property type="molecule type" value="Genomic_DNA"/>
</dbReference>
<comment type="caution">
    <text evidence="2">The sequence shown here is derived from an EMBL/GenBank/DDBJ whole genome shotgun (WGS) entry which is preliminary data.</text>
</comment>
<feature type="compositionally biased region" description="Polar residues" evidence="1">
    <location>
        <begin position="115"/>
        <end position="125"/>
    </location>
</feature>
<proteinExistence type="predicted"/>
<dbReference type="OrthoDB" id="6572480at2759"/>
<sequence length="174" mass="18913">MAPPSPKTRSSPPSPKRSLSLPSLRSDKDSPFRWSMSLCTVDVNKHRLVRSVVSKGHVKLVKDGRLPSVAFERGIEWEMPGAASKPPPKKLPPLGDIMEAAMKEFKLDFDRSHQDTPTGRKTSSAFGGVPRYKGGPRLPIRRPPKQLAALVGRSLSPQGSRRSSLGKGGPFTAP</sequence>
<organism evidence="2 3">
    <name type="scientific">Polarella glacialis</name>
    <name type="common">Dinoflagellate</name>
    <dbReference type="NCBI Taxonomy" id="89957"/>
    <lineage>
        <taxon>Eukaryota</taxon>
        <taxon>Sar</taxon>
        <taxon>Alveolata</taxon>
        <taxon>Dinophyceae</taxon>
        <taxon>Suessiales</taxon>
        <taxon>Suessiaceae</taxon>
        <taxon>Polarella</taxon>
    </lineage>
</organism>
<evidence type="ECO:0000313" key="2">
    <source>
        <dbReference type="EMBL" id="CAE8590110.1"/>
    </source>
</evidence>
<dbReference type="AlphaFoldDB" id="A0A813DLW8"/>
<name>A0A813DLW8_POLGL</name>